<dbReference type="AlphaFoldDB" id="A0A8X6RMI4"/>
<evidence type="ECO:0000313" key="1">
    <source>
        <dbReference type="EMBL" id="GFX97613.1"/>
    </source>
</evidence>
<accession>A0A8X6RMI4</accession>
<protein>
    <submittedName>
        <fullName evidence="1">Uncharacterized protein</fullName>
    </submittedName>
</protein>
<keyword evidence="2" id="KW-1185">Reference proteome</keyword>
<evidence type="ECO:0000313" key="2">
    <source>
        <dbReference type="Proteomes" id="UP000887159"/>
    </source>
</evidence>
<comment type="caution">
    <text evidence="1">The sequence shown here is derived from an EMBL/GenBank/DDBJ whole genome shotgun (WGS) entry which is preliminary data.</text>
</comment>
<gene>
    <name evidence="1" type="ORF">TNCV_2841731</name>
</gene>
<organism evidence="1 2">
    <name type="scientific">Trichonephila clavipes</name>
    <name type="common">Golden silk orbweaver</name>
    <name type="synonym">Nephila clavipes</name>
    <dbReference type="NCBI Taxonomy" id="2585209"/>
    <lineage>
        <taxon>Eukaryota</taxon>
        <taxon>Metazoa</taxon>
        <taxon>Ecdysozoa</taxon>
        <taxon>Arthropoda</taxon>
        <taxon>Chelicerata</taxon>
        <taxon>Arachnida</taxon>
        <taxon>Araneae</taxon>
        <taxon>Araneomorphae</taxon>
        <taxon>Entelegynae</taxon>
        <taxon>Araneoidea</taxon>
        <taxon>Nephilidae</taxon>
        <taxon>Trichonephila</taxon>
    </lineage>
</organism>
<dbReference type="Proteomes" id="UP000887159">
    <property type="component" value="Unassembled WGS sequence"/>
</dbReference>
<proteinExistence type="predicted"/>
<name>A0A8X6RMI4_TRICX</name>
<reference evidence="1" key="1">
    <citation type="submission" date="2020-08" db="EMBL/GenBank/DDBJ databases">
        <title>Multicomponent nature underlies the extraordinary mechanical properties of spider dragline silk.</title>
        <authorList>
            <person name="Kono N."/>
            <person name="Nakamura H."/>
            <person name="Mori M."/>
            <person name="Yoshida Y."/>
            <person name="Ohtoshi R."/>
            <person name="Malay A.D."/>
            <person name="Moran D.A.P."/>
            <person name="Tomita M."/>
            <person name="Numata K."/>
            <person name="Arakawa K."/>
        </authorList>
    </citation>
    <scope>NUCLEOTIDE SEQUENCE</scope>
</reference>
<dbReference type="EMBL" id="BMAU01021198">
    <property type="protein sequence ID" value="GFX97613.1"/>
    <property type="molecule type" value="Genomic_DNA"/>
</dbReference>
<sequence length="332" mass="37582">MGVQHRGGGGDKAVGVITGNGVDRVDTGVLHSGGDKMGDTIENAFEGLDDFFTSLNPENIDSSTSAIRDINSESPPLADGSLIIKSLQENECVFRNDPNNCAYLRCELYKGIFKIHIRKFLIIESDVKPTFNGVAMDLHSWFDFFRKIFNFNLLYSSSSFVANNNILVTNTNSQMIVKNLQKNAWIALDDDQLNNLKHCAHDLNEELIDYLYSNYLPKVTLKNYTPNCEKINDELSLMKSLIVSIEESVVSVFPKIFECDGCIINHGGQLRHSCITFTNFEKFCNVSDLILILVNINDIVKDFLHREKCICKRFLENIDVKFIRNVLFQTVQ</sequence>